<name>R2QCV8_9ENTE</name>
<feature type="binding site" evidence="6">
    <location>
        <position position="80"/>
    </location>
    <ligand>
        <name>Mg(2+)</name>
        <dbReference type="ChEBI" id="CHEBI:18420"/>
        <note>ligand shared between all trimeric partners</note>
    </ligand>
</feature>
<keyword evidence="3" id="KW-0808">Transferase</keyword>
<dbReference type="EMBL" id="AJAQ01000015">
    <property type="protein sequence ID" value="EOH94262.1"/>
    <property type="molecule type" value="Genomic_DNA"/>
</dbReference>
<keyword evidence="6" id="KW-0460">Magnesium</keyword>
<dbReference type="PANTHER" id="PTHR34382:SF7">
    <property type="entry name" value="PTS SYSTEM N,N'-DIACETYLCHITOBIOSE-SPECIFIC EIIA COMPONENT"/>
    <property type="match status" value="1"/>
</dbReference>
<dbReference type="STRING" id="160454.RV10_GL001949"/>
<feature type="active site" description="Tele-phosphohistidine intermediate" evidence="5">
    <location>
        <position position="77"/>
    </location>
</feature>
<comment type="caution">
    <text evidence="8">The sequence shown here is derived from an EMBL/GenBank/DDBJ whole genome shotgun (WGS) entry which is preliminary data.</text>
</comment>
<evidence type="ECO:0000256" key="6">
    <source>
        <dbReference type="PIRSR" id="PIRSR000699-2"/>
    </source>
</evidence>
<dbReference type="InterPro" id="IPR036542">
    <property type="entry name" value="PTS_IIA_lac/cel_sf"/>
</dbReference>
<accession>R2QCV8</accession>
<feature type="modified residue" description="Phosphohistidine; by HPr" evidence="7">
    <location>
        <position position="77"/>
    </location>
</feature>
<dbReference type="Proteomes" id="UP000013782">
    <property type="component" value="Unassembled WGS sequence"/>
</dbReference>
<keyword evidence="1" id="KW-0813">Transport</keyword>
<evidence type="ECO:0000256" key="5">
    <source>
        <dbReference type="PIRSR" id="PIRSR000699-1"/>
    </source>
</evidence>
<dbReference type="PROSITE" id="PS51095">
    <property type="entry name" value="PTS_EIIA_TYPE_3"/>
    <property type="match status" value="1"/>
</dbReference>
<dbReference type="PIRSF" id="PIRSF000699">
    <property type="entry name" value="PTS_IILac_III"/>
    <property type="match status" value="1"/>
</dbReference>
<evidence type="ECO:0000256" key="2">
    <source>
        <dbReference type="ARBA" id="ARBA00022597"/>
    </source>
</evidence>
<keyword evidence="6" id="KW-0479">Metal-binding</keyword>
<dbReference type="PANTHER" id="PTHR34382">
    <property type="entry name" value="PTS SYSTEM N,N'-DIACETYLCHITOBIOSE-SPECIFIC EIIA COMPONENT"/>
    <property type="match status" value="1"/>
</dbReference>
<evidence type="ECO:0000313" key="8">
    <source>
        <dbReference type="EMBL" id="EOH94262.1"/>
    </source>
</evidence>
<keyword evidence="9" id="KW-1185">Reference proteome</keyword>
<evidence type="ECO:0000313" key="9">
    <source>
        <dbReference type="Proteomes" id="UP000013782"/>
    </source>
</evidence>
<evidence type="ECO:0000256" key="7">
    <source>
        <dbReference type="PROSITE-ProRule" id="PRU00418"/>
    </source>
</evidence>
<reference evidence="8 9" key="1">
    <citation type="submission" date="2013-02" db="EMBL/GenBank/DDBJ databases">
        <title>The Genome Sequence of Enterococcus pallens BAA-351.</title>
        <authorList>
            <consortium name="The Broad Institute Genome Sequencing Platform"/>
            <consortium name="The Broad Institute Genome Sequencing Center for Infectious Disease"/>
            <person name="Earl A.M."/>
            <person name="Gilmore M.S."/>
            <person name="Lebreton F."/>
            <person name="Walker B."/>
            <person name="Young S.K."/>
            <person name="Zeng Q."/>
            <person name="Gargeya S."/>
            <person name="Fitzgerald M."/>
            <person name="Haas B."/>
            <person name="Abouelleil A."/>
            <person name="Alvarado L."/>
            <person name="Arachchi H.M."/>
            <person name="Berlin A.M."/>
            <person name="Chapman S.B."/>
            <person name="Dewar J."/>
            <person name="Goldberg J."/>
            <person name="Griggs A."/>
            <person name="Gujja S."/>
            <person name="Hansen M."/>
            <person name="Howarth C."/>
            <person name="Imamovic A."/>
            <person name="Larimer J."/>
            <person name="McCowan C."/>
            <person name="Murphy C."/>
            <person name="Neiman D."/>
            <person name="Pearson M."/>
            <person name="Priest M."/>
            <person name="Roberts A."/>
            <person name="Saif S."/>
            <person name="Shea T."/>
            <person name="Sisk P."/>
            <person name="Sykes S."/>
            <person name="Wortman J."/>
            <person name="Nusbaum C."/>
            <person name="Birren B."/>
        </authorList>
    </citation>
    <scope>NUCLEOTIDE SEQUENCE [LARGE SCALE GENOMIC DNA]</scope>
    <source>
        <strain evidence="8 9">ATCC BAA-351</strain>
    </source>
</reference>
<evidence type="ECO:0000256" key="1">
    <source>
        <dbReference type="ARBA" id="ARBA00022448"/>
    </source>
</evidence>
<dbReference type="SUPFAM" id="SSF46973">
    <property type="entry name" value="Enzyme IIa from lactose specific PTS, IIa-lac"/>
    <property type="match status" value="1"/>
</dbReference>
<keyword evidence="4" id="KW-0598">Phosphotransferase system</keyword>
<dbReference type="GO" id="GO:0046872">
    <property type="term" value="F:metal ion binding"/>
    <property type="evidence" value="ECO:0007669"/>
    <property type="project" value="UniProtKB-KW"/>
</dbReference>
<dbReference type="eggNOG" id="COG1447">
    <property type="taxonomic scope" value="Bacteria"/>
</dbReference>
<evidence type="ECO:0000256" key="4">
    <source>
        <dbReference type="ARBA" id="ARBA00022683"/>
    </source>
</evidence>
<keyword evidence="2" id="KW-0762">Sugar transport</keyword>
<dbReference type="CDD" id="cd00215">
    <property type="entry name" value="PTS_IIA_lac"/>
    <property type="match status" value="1"/>
</dbReference>
<dbReference type="HOGENOM" id="CLU_152490_1_0_9"/>
<dbReference type="Gene3D" id="1.20.58.80">
    <property type="entry name" value="Phosphotransferase system, lactose/cellobiose-type IIA subunit"/>
    <property type="match status" value="1"/>
</dbReference>
<comment type="cofactor">
    <cofactor evidence="6">
        <name>Mg(2+)</name>
        <dbReference type="ChEBI" id="CHEBI:18420"/>
    </cofactor>
    <text evidence="6">Binds 1 Mg(2+) ion per trimer.</text>
</comment>
<dbReference type="InterPro" id="IPR003188">
    <property type="entry name" value="PTS_IIA_lac/cel"/>
</dbReference>
<dbReference type="RefSeq" id="WP_010756988.1">
    <property type="nucleotide sequence ID" value="NZ_ASWD01000001.1"/>
</dbReference>
<dbReference type="AlphaFoldDB" id="R2QCV8"/>
<dbReference type="GO" id="GO:0009401">
    <property type="term" value="P:phosphoenolpyruvate-dependent sugar phosphotransferase system"/>
    <property type="evidence" value="ECO:0007669"/>
    <property type="project" value="UniProtKB-KW"/>
</dbReference>
<evidence type="ECO:0000256" key="3">
    <source>
        <dbReference type="ARBA" id="ARBA00022679"/>
    </source>
</evidence>
<dbReference type="GO" id="GO:0016740">
    <property type="term" value="F:transferase activity"/>
    <property type="evidence" value="ECO:0007669"/>
    <property type="project" value="UniProtKB-KW"/>
</dbReference>
<organism evidence="8 9">
    <name type="scientific">Enterococcus pallens ATCC BAA-351</name>
    <dbReference type="NCBI Taxonomy" id="1158607"/>
    <lineage>
        <taxon>Bacteria</taxon>
        <taxon>Bacillati</taxon>
        <taxon>Bacillota</taxon>
        <taxon>Bacilli</taxon>
        <taxon>Lactobacillales</taxon>
        <taxon>Enterococcaceae</taxon>
        <taxon>Enterococcus</taxon>
    </lineage>
</organism>
<dbReference type="Pfam" id="PF02255">
    <property type="entry name" value="PTS_IIA"/>
    <property type="match status" value="1"/>
</dbReference>
<protein>
    <submittedName>
        <fullName evidence="8">PTS system lactose/cellobiose-specific IIA component</fullName>
    </submittedName>
</protein>
<dbReference type="OrthoDB" id="350602at2"/>
<gene>
    <name evidence="8" type="ORF">UAU_01997</name>
</gene>
<proteinExistence type="predicted"/>
<sequence>MENQNLEVIMGLIVHGGNAKSYAMEAIQAAKEQQFAEADKRIVLAKESLIEAHHTQTDLLTAEASGENTEISLLMVHSQDHLMTSIAFTDLAEELIAIYKKIA</sequence>
<dbReference type="PATRIC" id="fig|1158607.3.peg.1966"/>